<accession>A0A1I0QYN7</accession>
<dbReference type="EMBL" id="FOIS01000007">
    <property type="protein sequence ID" value="SEW33000.1"/>
    <property type="molecule type" value="Genomic_DNA"/>
</dbReference>
<dbReference type="InterPro" id="IPR058276">
    <property type="entry name" value="DUF7970"/>
</dbReference>
<dbReference type="Proteomes" id="UP000183275">
    <property type="component" value="Unassembled WGS sequence"/>
</dbReference>
<keyword evidence="3" id="KW-1185">Reference proteome</keyword>
<evidence type="ECO:0000313" key="2">
    <source>
        <dbReference type="EMBL" id="SEW33000.1"/>
    </source>
</evidence>
<dbReference type="AlphaFoldDB" id="A0A1I0QYN7"/>
<dbReference type="Pfam" id="PF25925">
    <property type="entry name" value="DUF7970"/>
    <property type="match status" value="1"/>
</dbReference>
<name>A0A1I0QYN7_9EURY</name>
<evidence type="ECO:0000256" key="1">
    <source>
        <dbReference type="SAM" id="MobiDB-lite"/>
    </source>
</evidence>
<feature type="compositionally biased region" description="Acidic residues" evidence="1">
    <location>
        <begin position="1"/>
        <end position="20"/>
    </location>
</feature>
<gene>
    <name evidence="2" type="ORF">SAMN05216285_4184</name>
</gene>
<evidence type="ECO:0000313" key="3">
    <source>
        <dbReference type="Proteomes" id="UP000183275"/>
    </source>
</evidence>
<feature type="region of interest" description="Disordered" evidence="1">
    <location>
        <begin position="1"/>
        <end position="54"/>
    </location>
</feature>
<sequence length="117" mass="13367">MSNPFDDLESDADSSSESDSDDTHREQSSDKPTRETEESAGTEGPPFEYSEVRQRPLYARGETWDNFDDALGITIIPELRKAGIRDEEKREIHDAVLRLASEEPERVAELIEEERKL</sequence>
<proteinExistence type="predicted"/>
<reference evidence="3" key="1">
    <citation type="submission" date="2016-10" db="EMBL/GenBank/DDBJ databases">
        <authorList>
            <person name="Varghese N."/>
        </authorList>
    </citation>
    <scope>NUCLEOTIDE SEQUENCE [LARGE SCALE GENOMIC DNA]</scope>
    <source>
        <strain evidence="3">CGMCC 1.12284</strain>
    </source>
</reference>
<dbReference type="STRING" id="1202768.SAMN05216285_4184"/>
<dbReference type="OrthoDB" id="300423at2157"/>
<protein>
    <submittedName>
        <fullName evidence="2">Uncharacterized protein</fullName>
    </submittedName>
</protein>
<feature type="compositionally biased region" description="Basic and acidic residues" evidence="1">
    <location>
        <begin position="21"/>
        <end position="37"/>
    </location>
</feature>
<dbReference type="RefSeq" id="WP_049991454.1">
    <property type="nucleotide sequence ID" value="NZ_FOIS01000007.1"/>
</dbReference>
<organism evidence="2 3">
    <name type="scientific">Natrinema salifodinae</name>
    <dbReference type="NCBI Taxonomy" id="1202768"/>
    <lineage>
        <taxon>Archaea</taxon>
        <taxon>Methanobacteriati</taxon>
        <taxon>Methanobacteriota</taxon>
        <taxon>Stenosarchaea group</taxon>
        <taxon>Halobacteria</taxon>
        <taxon>Halobacteriales</taxon>
        <taxon>Natrialbaceae</taxon>
        <taxon>Natrinema</taxon>
    </lineage>
</organism>